<dbReference type="Proteomes" id="UP000319255">
    <property type="component" value="Unassembled WGS sequence"/>
</dbReference>
<feature type="signal peptide" evidence="9">
    <location>
        <begin position="1"/>
        <end position="25"/>
    </location>
</feature>
<keyword evidence="4 7" id="KW-0133">Cell shape</keyword>
<dbReference type="CDD" id="cd16913">
    <property type="entry name" value="YkuD_like"/>
    <property type="match status" value="1"/>
</dbReference>
<feature type="domain" description="L,D-TPase catalytic" evidence="10">
    <location>
        <begin position="360"/>
        <end position="535"/>
    </location>
</feature>
<dbReference type="InterPro" id="IPR002477">
    <property type="entry name" value="Peptidoglycan-bd-like"/>
</dbReference>
<dbReference type="AlphaFoldDB" id="A0A501WTL4"/>
<dbReference type="GO" id="GO:0008360">
    <property type="term" value="P:regulation of cell shape"/>
    <property type="evidence" value="ECO:0007669"/>
    <property type="project" value="UniProtKB-UniRule"/>
</dbReference>
<dbReference type="PROSITE" id="PS51257">
    <property type="entry name" value="PROKAR_LIPOPROTEIN"/>
    <property type="match status" value="1"/>
</dbReference>
<evidence type="ECO:0000256" key="6">
    <source>
        <dbReference type="ARBA" id="ARBA00023316"/>
    </source>
</evidence>
<feature type="chain" id="PRO_5021204888" evidence="9">
    <location>
        <begin position="26"/>
        <end position="597"/>
    </location>
</feature>
<evidence type="ECO:0000313" key="11">
    <source>
        <dbReference type="EMBL" id="TPE51454.1"/>
    </source>
</evidence>
<dbReference type="Pfam" id="PF01471">
    <property type="entry name" value="PG_binding_1"/>
    <property type="match status" value="1"/>
</dbReference>
<evidence type="ECO:0000256" key="5">
    <source>
        <dbReference type="ARBA" id="ARBA00022984"/>
    </source>
</evidence>
<evidence type="ECO:0000256" key="4">
    <source>
        <dbReference type="ARBA" id="ARBA00022960"/>
    </source>
</evidence>
<feature type="active site" description="Proton donor/acceptor" evidence="7">
    <location>
        <position position="491"/>
    </location>
</feature>
<dbReference type="EMBL" id="VFRP01000007">
    <property type="protein sequence ID" value="TPE51454.1"/>
    <property type="molecule type" value="Genomic_DNA"/>
</dbReference>
<evidence type="ECO:0000256" key="7">
    <source>
        <dbReference type="PROSITE-ProRule" id="PRU01373"/>
    </source>
</evidence>
<evidence type="ECO:0000256" key="3">
    <source>
        <dbReference type="ARBA" id="ARBA00022679"/>
    </source>
</evidence>
<keyword evidence="6 7" id="KW-0961">Cell wall biogenesis/degradation</keyword>
<dbReference type="SUPFAM" id="SSF47090">
    <property type="entry name" value="PGBD-like"/>
    <property type="match status" value="1"/>
</dbReference>
<feature type="region of interest" description="Disordered" evidence="8">
    <location>
        <begin position="46"/>
        <end position="74"/>
    </location>
</feature>
<dbReference type="GO" id="GO:0016740">
    <property type="term" value="F:transferase activity"/>
    <property type="evidence" value="ECO:0007669"/>
    <property type="project" value="UniProtKB-KW"/>
</dbReference>
<feature type="active site" description="Nucleophile" evidence="7">
    <location>
        <position position="510"/>
    </location>
</feature>
<dbReference type="PANTHER" id="PTHR41533">
    <property type="entry name" value="L,D-TRANSPEPTIDASE HI_1667-RELATED"/>
    <property type="match status" value="1"/>
</dbReference>
<comment type="similarity">
    <text evidence="2">Belongs to the YkuD family.</text>
</comment>
<dbReference type="GO" id="GO:0009252">
    <property type="term" value="P:peptidoglycan biosynthetic process"/>
    <property type="evidence" value="ECO:0007669"/>
    <property type="project" value="UniProtKB-UniPathway"/>
</dbReference>
<proteinExistence type="inferred from homology"/>
<dbReference type="Gene3D" id="1.10.101.10">
    <property type="entry name" value="PGBD-like superfamily/PGBD"/>
    <property type="match status" value="1"/>
</dbReference>
<evidence type="ECO:0000256" key="9">
    <source>
        <dbReference type="SAM" id="SignalP"/>
    </source>
</evidence>
<organism evidence="11 12">
    <name type="scientific">Amaricoccus solimangrovi</name>
    <dbReference type="NCBI Taxonomy" id="2589815"/>
    <lineage>
        <taxon>Bacteria</taxon>
        <taxon>Pseudomonadati</taxon>
        <taxon>Pseudomonadota</taxon>
        <taxon>Alphaproteobacteria</taxon>
        <taxon>Rhodobacterales</taxon>
        <taxon>Paracoccaceae</taxon>
        <taxon>Amaricoccus</taxon>
    </lineage>
</organism>
<comment type="pathway">
    <text evidence="1 7">Cell wall biogenesis; peptidoglycan biosynthesis.</text>
</comment>
<dbReference type="Pfam" id="PF03734">
    <property type="entry name" value="YkuD"/>
    <property type="match status" value="1"/>
</dbReference>
<dbReference type="PROSITE" id="PS52029">
    <property type="entry name" value="LD_TPASE"/>
    <property type="match status" value="1"/>
</dbReference>
<accession>A0A501WTL4</accession>
<keyword evidence="5 7" id="KW-0573">Peptidoglycan synthesis</keyword>
<evidence type="ECO:0000256" key="8">
    <source>
        <dbReference type="SAM" id="MobiDB-lite"/>
    </source>
</evidence>
<dbReference type="RefSeq" id="WP_140453890.1">
    <property type="nucleotide sequence ID" value="NZ_VFRP01000007.1"/>
</dbReference>
<dbReference type="SUPFAM" id="SSF141523">
    <property type="entry name" value="L,D-transpeptidase catalytic domain-like"/>
    <property type="match status" value="1"/>
</dbReference>
<dbReference type="UniPathway" id="UPA00219"/>
<dbReference type="GO" id="GO:0071555">
    <property type="term" value="P:cell wall organization"/>
    <property type="evidence" value="ECO:0007669"/>
    <property type="project" value="UniProtKB-UniRule"/>
</dbReference>
<sequence length="597" mass="63385">MTSGRKARFLGAVLIAGLGCGPAGAEERAAPELVASESGAALAPGIVTAAPPAPRGAGENHPGTEPVAEAAPPLPPEQAAFRDALRAETAAFSEAERAAIEEFYAGRDFAPYWSADPAGIDALLSALGTAGAQGMPAGRYDAAGLGALFAAPEAPAIRREAAASRAFLRYAGDLNSGVLRPSRVDPEIDVRPVRIAPGALLARLDTAPVASVLADLAPPSPDYARLIAEKARLESAGAAGEWGPAVAEGPSLHPGDGGPRVAELRARLARMGYGETAGAAAGETVAETAGETVAETAADRFDPALRAGVEAFQRDHGLNEDGVVGQHTLAEINATPGDRLARVVVNLERLRWQNTAFGERYILVNIPDYRATVYEGGAPVWTSRVVVGETKTRTAEFTQVMSFMVVNPTWHVPSSIAKRDLLPRLRRDPMALARSNMQLMTRSGTVIDPRLVDWNALGDTFPFRIRQSPSDGNALGKVKFMFPNDHAIYMHDTPHRELFARDARAFSNGCVRVQDPDGLAHLLLRDQVSDPARSFDDWVAGKAEKTVMLKDPIPVHIVYRTVFTDDQGVIRYRDDVYGRDAEVLDALTAAGVALPAA</sequence>
<dbReference type="InterPro" id="IPR005490">
    <property type="entry name" value="LD_TPept_cat_dom"/>
</dbReference>
<dbReference type="Gene3D" id="2.40.440.10">
    <property type="entry name" value="L,D-transpeptidase catalytic domain-like"/>
    <property type="match status" value="1"/>
</dbReference>
<evidence type="ECO:0000259" key="10">
    <source>
        <dbReference type="PROSITE" id="PS52029"/>
    </source>
</evidence>
<dbReference type="InterPro" id="IPR038063">
    <property type="entry name" value="Transpep_catalytic_dom"/>
</dbReference>
<evidence type="ECO:0000313" key="12">
    <source>
        <dbReference type="Proteomes" id="UP000319255"/>
    </source>
</evidence>
<keyword evidence="12" id="KW-1185">Reference proteome</keyword>
<gene>
    <name evidence="11" type="ORF">FJM51_09450</name>
</gene>
<dbReference type="OrthoDB" id="9778545at2"/>
<dbReference type="InterPro" id="IPR036365">
    <property type="entry name" value="PGBD-like_sf"/>
</dbReference>
<dbReference type="Pfam" id="PF20142">
    <property type="entry name" value="Scaffold"/>
    <property type="match status" value="1"/>
</dbReference>
<dbReference type="InterPro" id="IPR036366">
    <property type="entry name" value="PGBDSf"/>
</dbReference>
<dbReference type="PANTHER" id="PTHR41533:SF2">
    <property type="entry name" value="BLR7131 PROTEIN"/>
    <property type="match status" value="1"/>
</dbReference>
<dbReference type="GO" id="GO:0004180">
    <property type="term" value="F:carboxypeptidase activity"/>
    <property type="evidence" value="ECO:0007669"/>
    <property type="project" value="UniProtKB-ARBA"/>
</dbReference>
<protein>
    <submittedName>
        <fullName evidence="11">Murein L,D-transpeptidase</fullName>
    </submittedName>
</protein>
<keyword evidence="9" id="KW-0732">Signal</keyword>
<keyword evidence="3" id="KW-0808">Transferase</keyword>
<name>A0A501WTL4_9RHOB</name>
<dbReference type="InterPro" id="IPR045380">
    <property type="entry name" value="LD_TPept_scaffold_dom"/>
</dbReference>
<reference evidence="11 12" key="1">
    <citation type="submission" date="2019-06" db="EMBL/GenBank/DDBJ databases">
        <title>A novel bacterium of genus Amaricoccus, isolated from marine sediment.</title>
        <authorList>
            <person name="Huang H."/>
            <person name="Mo K."/>
            <person name="Hu Y."/>
        </authorList>
    </citation>
    <scope>NUCLEOTIDE SEQUENCE [LARGE SCALE GENOMIC DNA]</scope>
    <source>
        <strain evidence="11 12">HB172011</strain>
    </source>
</reference>
<evidence type="ECO:0000256" key="2">
    <source>
        <dbReference type="ARBA" id="ARBA00005992"/>
    </source>
</evidence>
<evidence type="ECO:0000256" key="1">
    <source>
        <dbReference type="ARBA" id="ARBA00004752"/>
    </source>
</evidence>
<dbReference type="InterPro" id="IPR052905">
    <property type="entry name" value="LD-transpeptidase_YkuD-like"/>
</dbReference>
<comment type="caution">
    <text evidence="11">The sequence shown here is derived from an EMBL/GenBank/DDBJ whole genome shotgun (WGS) entry which is preliminary data.</text>
</comment>